<reference evidence="3" key="1">
    <citation type="submission" date="2021-01" db="EMBL/GenBank/DDBJ databases">
        <authorList>
            <person name="Corre E."/>
            <person name="Pelletier E."/>
            <person name="Niang G."/>
            <person name="Scheremetjew M."/>
            <person name="Finn R."/>
            <person name="Kale V."/>
            <person name="Holt S."/>
            <person name="Cochrane G."/>
            <person name="Meng A."/>
            <person name="Brown T."/>
            <person name="Cohen L."/>
        </authorList>
    </citation>
    <scope>NUCLEOTIDE SEQUENCE</scope>
</reference>
<proteinExistence type="predicted"/>
<dbReference type="SMART" id="SM00184">
    <property type="entry name" value="RING"/>
    <property type="match status" value="1"/>
</dbReference>
<keyword evidence="1" id="KW-0863">Zinc-finger</keyword>
<dbReference type="EMBL" id="HBFQ01021195">
    <property type="protein sequence ID" value="CAD8840448.1"/>
    <property type="molecule type" value="Transcribed_RNA"/>
</dbReference>
<dbReference type="Gene3D" id="3.30.40.10">
    <property type="entry name" value="Zinc/RING finger domain, C3HC4 (zinc finger)"/>
    <property type="match status" value="1"/>
</dbReference>
<gene>
    <name evidence="3" type="ORF">NSCI0253_LOCUS14796</name>
</gene>
<dbReference type="PROSITE" id="PS50089">
    <property type="entry name" value="ZF_RING_2"/>
    <property type="match status" value="1"/>
</dbReference>
<accession>A0A7S1F3C5</accession>
<organism evidence="3">
    <name type="scientific">Noctiluca scintillans</name>
    <name type="common">Sea sparkle</name>
    <name type="synonym">Red tide dinoflagellate</name>
    <dbReference type="NCBI Taxonomy" id="2966"/>
    <lineage>
        <taxon>Eukaryota</taxon>
        <taxon>Sar</taxon>
        <taxon>Alveolata</taxon>
        <taxon>Dinophyceae</taxon>
        <taxon>Noctilucales</taxon>
        <taxon>Noctilucaceae</taxon>
        <taxon>Noctiluca</taxon>
    </lineage>
</organism>
<evidence type="ECO:0000313" key="3">
    <source>
        <dbReference type="EMBL" id="CAD8840448.1"/>
    </source>
</evidence>
<evidence type="ECO:0000256" key="1">
    <source>
        <dbReference type="PROSITE-ProRule" id="PRU00175"/>
    </source>
</evidence>
<dbReference type="InterPro" id="IPR013083">
    <property type="entry name" value="Znf_RING/FYVE/PHD"/>
</dbReference>
<dbReference type="InterPro" id="IPR001841">
    <property type="entry name" value="Znf_RING"/>
</dbReference>
<dbReference type="GO" id="GO:0008270">
    <property type="term" value="F:zinc ion binding"/>
    <property type="evidence" value="ECO:0007669"/>
    <property type="project" value="UniProtKB-KW"/>
</dbReference>
<dbReference type="SUPFAM" id="SSF57850">
    <property type="entry name" value="RING/U-box"/>
    <property type="match status" value="1"/>
</dbReference>
<protein>
    <recommendedName>
        <fullName evidence="2">RING-type domain-containing protein</fullName>
    </recommendedName>
</protein>
<dbReference type="Pfam" id="PF13639">
    <property type="entry name" value="zf-RING_2"/>
    <property type="match status" value="1"/>
</dbReference>
<keyword evidence="1" id="KW-0479">Metal-binding</keyword>
<name>A0A7S1F3C5_NOCSC</name>
<sequence>MLDGARSCAVCLEEILPSGEAFLTTVCKHHFHFRCIRPWVGRGPCPSCRCADWLGEPPPGGDVPLLAPDAVRHASDVEPDVAFVPAVERFHVDGRLAGPNILNQVFPAPRYNAEVPLRQAPSRGATRGRGSHFHSLWHPDDAGWGMTSDIPEREPRWYSGDGGAAGPLEGRPSASWTQADRAPFLDPRLPPDPRVEPWISAHSGFPSQWVTDPTSSATYVPRVPRAHREALGHS</sequence>
<feature type="domain" description="RING-type" evidence="2">
    <location>
        <begin position="8"/>
        <end position="49"/>
    </location>
</feature>
<keyword evidence="1" id="KW-0862">Zinc</keyword>
<dbReference type="AlphaFoldDB" id="A0A7S1F3C5"/>
<evidence type="ECO:0000259" key="2">
    <source>
        <dbReference type="PROSITE" id="PS50089"/>
    </source>
</evidence>